<keyword evidence="1" id="KW-0560">Oxidoreductase</keyword>
<sequence>MNRKTIIPIGPYHPLQEEPEFFELEMEGEKVIDINVHIGYNHRSIEKIAESKTFDQMVFLVERICGICSTSHPIANCNAVEDLARIEIPERARYIRSIVGELERLHSHLLWAGLAGHFIGYNTLWMWIWKYREPILEIFEAVTGNRNHYAMMIPGGVRRDIKEEDIPFLSKGLDEAERKIDMVTKAVLDDPVLAARLKGVGILSREDAINYCAVGPTARASGIPIDVRRDDPYAAYDLVDWKIITQEEGDVFAKVVVRLLECFESIKIIRQCLKMLRTVKGEIAAKVKEIPPGEGIGHHEAPRGEVFHYVRSDGSNMPVRLKVRAPTYVNLPTCKATVPGES</sequence>
<dbReference type="GO" id="GO:0016151">
    <property type="term" value="F:nickel cation binding"/>
    <property type="evidence" value="ECO:0007669"/>
    <property type="project" value="InterPro"/>
</dbReference>
<evidence type="ECO:0000313" key="3">
    <source>
        <dbReference type="EMBL" id="GAH90739.1"/>
    </source>
</evidence>
<dbReference type="GO" id="GO:0051287">
    <property type="term" value="F:NAD binding"/>
    <property type="evidence" value="ECO:0007669"/>
    <property type="project" value="InterPro"/>
</dbReference>
<organism evidence="3">
    <name type="scientific">marine sediment metagenome</name>
    <dbReference type="NCBI Taxonomy" id="412755"/>
    <lineage>
        <taxon>unclassified sequences</taxon>
        <taxon>metagenomes</taxon>
        <taxon>ecological metagenomes</taxon>
    </lineage>
</organism>
<dbReference type="GO" id="GO:0016651">
    <property type="term" value="F:oxidoreductase activity, acting on NAD(P)H"/>
    <property type="evidence" value="ECO:0007669"/>
    <property type="project" value="InterPro"/>
</dbReference>
<evidence type="ECO:0000259" key="2">
    <source>
        <dbReference type="Pfam" id="PF00346"/>
    </source>
</evidence>
<dbReference type="EMBL" id="BARV01002285">
    <property type="protein sequence ID" value="GAH90739.1"/>
    <property type="molecule type" value="Genomic_DNA"/>
</dbReference>
<dbReference type="Pfam" id="PF00374">
    <property type="entry name" value="NiFeSe_Hases"/>
    <property type="match status" value="1"/>
</dbReference>
<name>X1KKR8_9ZZZZ</name>
<feature type="domain" description="NADH-quinone oxidoreductase subunit D" evidence="2">
    <location>
        <begin position="119"/>
        <end position="286"/>
    </location>
</feature>
<dbReference type="PANTHER" id="PTHR43485">
    <property type="entry name" value="HYDROGENASE-4 COMPONENT G"/>
    <property type="match status" value="1"/>
</dbReference>
<reference evidence="3" key="1">
    <citation type="journal article" date="2014" name="Front. Microbiol.">
        <title>High frequency of phylogenetically diverse reductive dehalogenase-homologous genes in deep subseafloor sedimentary metagenomes.</title>
        <authorList>
            <person name="Kawai M."/>
            <person name="Futagami T."/>
            <person name="Toyoda A."/>
            <person name="Takaki Y."/>
            <person name="Nishi S."/>
            <person name="Hori S."/>
            <person name="Arai W."/>
            <person name="Tsubouchi T."/>
            <person name="Morono Y."/>
            <person name="Uchiyama I."/>
            <person name="Ito T."/>
            <person name="Fujiyama A."/>
            <person name="Inagaki F."/>
            <person name="Takami H."/>
        </authorList>
    </citation>
    <scope>NUCLEOTIDE SEQUENCE</scope>
    <source>
        <strain evidence="3">Expedition CK06-06</strain>
    </source>
</reference>
<dbReference type="AlphaFoldDB" id="X1KKR8"/>
<dbReference type="InterPro" id="IPR001501">
    <property type="entry name" value="Ni-dep_hyd_lsu"/>
</dbReference>
<evidence type="ECO:0000256" key="1">
    <source>
        <dbReference type="ARBA" id="ARBA00023002"/>
    </source>
</evidence>
<dbReference type="PANTHER" id="PTHR43485:SF1">
    <property type="entry name" value="FORMATE HYDROGENLYASE SUBUNIT 5-RELATED"/>
    <property type="match status" value="1"/>
</dbReference>
<dbReference type="InterPro" id="IPR052197">
    <property type="entry name" value="ComplexI_49kDa-like"/>
</dbReference>
<dbReference type="Pfam" id="PF00346">
    <property type="entry name" value="Complex1_49kDa"/>
    <property type="match status" value="2"/>
</dbReference>
<protein>
    <recommendedName>
        <fullName evidence="2">NADH-quinone oxidoreductase subunit D domain-containing protein</fullName>
    </recommendedName>
</protein>
<feature type="domain" description="NADH-quinone oxidoreductase subunit D" evidence="2">
    <location>
        <begin position="288"/>
        <end position="340"/>
    </location>
</feature>
<accession>X1KKR8</accession>
<dbReference type="InterPro" id="IPR029014">
    <property type="entry name" value="NiFe-Hase_large"/>
</dbReference>
<feature type="non-terminal residue" evidence="3">
    <location>
        <position position="342"/>
    </location>
</feature>
<proteinExistence type="predicted"/>
<gene>
    <name evidence="3" type="ORF">S06H3_06008</name>
</gene>
<dbReference type="Gene3D" id="1.10.645.10">
    <property type="entry name" value="Cytochrome-c3 Hydrogenase, chain B"/>
    <property type="match status" value="1"/>
</dbReference>
<comment type="caution">
    <text evidence="3">The sequence shown here is derived from an EMBL/GenBank/DDBJ whole genome shotgun (WGS) entry which is preliminary data.</text>
</comment>
<dbReference type="SUPFAM" id="SSF56762">
    <property type="entry name" value="HydB/Nqo4-like"/>
    <property type="match status" value="1"/>
</dbReference>
<dbReference type="InterPro" id="IPR001135">
    <property type="entry name" value="NADH_Q_OxRdtase_suD"/>
</dbReference>
<dbReference type="GO" id="GO:0048038">
    <property type="term" value="F:quinone binding"/>
    <property type="evidence" value="ECO:0007669"/>
    <property type="project" value="InterPro"/>
</dbReference>